<gene>
    <name evidence="3" type="ORF">JFL43_00110</name>
</gene>
<dbReference type="SMART" id="SM00460">
    <property type="entry name" value="TGc"/>
    <property type="match status" value="1"/>
</dbReference>
<dbReference type="InterPro" id="IPR002931">
    <property type="entry name" value="Transglutaminase-like"/>
</dbReference>
<name>A0ABS1H1N9_9BACL</name>
<dbReference type="SUPFAM" id="SSF54001">
    <property type="entry name" value="Cysteine proteinases"/>
    <property type="match status" value="1"/>
</dbReference>
<keyword evidence="1" id="KW-0732">Signal</keyword>
<dbReference type="Pfam" id="PF01841">
    <property type="entry name" value="Transglut_core"/>
    <property type="match status" value="1"/>
</dbReference>
<feature type="chain" id="PRO_5045912608" evidence="1">
    <location>
        <begin position="25"/>
        <end position="403"/>
    </location>
</feature>
<dbReference type="PANTHER" id="PTHR46333:SF2">
    <property type="entry name" value="CYTOKINESIS PROTEIN 3"/>
    <property type="match status" value="1"/>
</dbReference>
<dbReference type="Pfam" id="PF16472">
    <property type="entry name" value="DUF5050"/>
    <property type="match status" value="1"/>
</dbReference>
<comment type="caution">
    <text evidence="3">The sequence shown here is derived from an EMBL/GenBank/DDBJ whole genome shotgun (WGS) entry which is preliminary data.</text>
</comment>
<dbReference type="InterPro" id="IPR052557">
    <property type="entry name" value="CAP/Cytokinesis_protein"/>
</dbReference>
<dbReference type="EMBL" id="JAEOAH010000001">
    <property type="protein sequence ID" value="MBK3493294.1"/>
    <property type="molecule type" value="Genomic_DNA"/>
</dbReference>
<dbReference type="InterPro" id="IPR038765">
    <property type="entry name" value="Papain-like_cys_pep_sf"/>
</dbReference>
<evidence type="ECO:0000313" key="4">
    <source>
        <dbReference type="Proteomes" id="UP000618943"/>
    </source>
</evidence>
<feature type="signal peptide" evidence="1">
    <location>
        <begin position="1"/>
        <end position="24"/>
    </location>
</feature>
<accession>A0ABS1H1N9</accession>
<evidence type="ECO:0000256" key="1">
    <source>
        <dbReference type="SAM" id="SignalP"/>
    </source>
</evidence>
<reference evidence="3 4" key="1">
    <citation type="submission" date="2020-12" db="EMBL/GenBank/DDBJ databases">
        <title>YIM B01967 draft genome.</title>
        <authorList>
            <person name="Yan X."/>
        </authorList>
    </citation>
    <scope>NUCLEOTIDE SEQUENCE [LARGE SCALE GENOMIC DNA]</scope>
    <source>
        <strain evidence="3 4">YIM B01967</strain>
    </source>
</reference>
<protein>
    <submittedName>
        <fullName evidence="3">DUF5050 domain-containing protein</fullName>
    </submittedName>
</protein>
<dbReference type="Gene3D" id="3.10.620.30">
    <property type="match status" value="1"/>
</dbReference>
<feature type="domain" description="Transglutaminase-like" evidence="2">
    <location>
        <begin position="173"/>
        <end position="229"/>
    </location>
</feature>
<dbReference type="PANTHER" id="PTHR46333">
    <property type="entry name" value="CYTOKINESIS PROTEIN 3"/>
    <property type="match status" value="1"/>
</dbReference>
<sequence>MRKASWYLSIFSLALMFILTSASHEGMDVSAASKPVNVSSVKGLKTILSKAMHNYDRELTVTYKGNIDPKLKQINGIVEQVLAEDDYLAGSFRESKSHFRYTSSSATLTYTFSYHTTNKQEQYVNAEVKKIIKKEISNKMSDYEKVKAINDYIVLNTKYGADTKASAHSAFAVFKEGKGVCQGYTLAAYKLYKAAGIDVQYVVGNVDQVAHSWNLVKVEGKWYHVDSTFNDPTPDRAGVVSYKYFLLSDSALAEDHYWMKKDYKKATAKTYDFIRNAQDFEQDEKLFYYTNKTDHSAIYKRNIKNNTEVKLADTTAKYLVKAGDWLYFNNDDQYGYLTRIHTNGTQQEQLNKQYSSDLKVKDNKLYYLVDDEEQILNLVEVVAVSSNEGFWHRFFFMKYFSPS</sequence>
<keyword evidence="4" id="KW-1185">Reference proteome</keyword>
<proteinExistence type="predicted"/>
<dbReference type="Proteomes" id="UP000618943">
    <property type="component" value="Unassembled WGS sequence"/>
</dbReference>
<evidence type="ECO:0000313" key="3">
    <source>
        <dbReference type="EMBL" id="MBK3493294.1"/>
    </source>
</evidence>
<dbReference type="InterPro" id="IPR032485">
    <property type="entry name" value="LRP1-like_beta_prop"/>
</dbReference>
<organism evidence="3 4">
    <name type="scientific">Viridibacillus soli</name>
    <dbReference type="NCBI Taxonomy" id="2798301"/>
    <lineage>
        <taxon>Bacteria</taxon>
        <taxon>Bacillati</taxon>
        <taxon>Bacillota</taxon>
        <taxon>Bacilli</taxon>
        <taxon>Bacillales</taxon>
        <taxon>Caryophanaceae</taxon>
        <taxon>Viridibacillus</taxon>
    </lineage>
</organism>
<evidence type="ECO:0000259" key="2">
    <source>
        <dbReference type="SMART" id="SM00460"/>
    </source>
</evidence>
<dbReference type="RefSeq" id="WP_200747459.1">
    <property type="nucleotide sequence ID" value="NZ_JAEOAH010000001.1"/>
</dbReference>